<protein>
    <submittedName>
        <fullName evidence="1">Uncharacterized protein</fullName>
    </submittedName>
</protein>
<reference evidence="1 2" key="1">
    <citation type="journal article" date="2019" name="Sci. Rep.">
        <title>Orb-weaving spider Araneus ventricosus genome elucidates the spidroin gene catalogue.</title>
        <authorList>
            <person name="Kono N."/>
            <person name="Nakamura H."/>
            <person name="Ohtoshi R."/>
            <person name="Moran D.A.P."/>
            <person name="Shinohara A."/>
            <person name="Yoshida Y."/>
            <person name="Fujiwara M."/>
            <person name="Mori M."/>
            <person name="Tomita M."/>
            <person name="Arakawa K."/>
        </authorList>
    </citation>
    <scope>NUCLEOTIDE SEQUENCE [LARGE SCALE GENOMIC DNA]</scope>
</reference>
<gene>
    <name evidence="1" type="ORF">AVEN_150610_1</name>
</gene>
<evidence type="ECO:0000313" key="1">
    <source>
        <dbReference type="EMBL" id="GBM54454.1"/>
    </source>
</evidence>
<name>A0A4Y2GQR0_ARAVE</name>
<dbReference type="AlphaFoldDB" id="A0A4Y2GQR0"/>
<dbReference type="EMBL" id="BGPR01001459">
    <property type="protein sequence ID" value="GBM54454.1"/>
    <property type="molecule type" value="Genomic_DNA"/>
</dbReference>
<accession>A0A4Y2GQR0</accession>
<sequence length="130" mass="14959">MRRFCCGIGFRTWKSCGPESETLPPGHRGLNTFKLNIHERSSPRKWRGGTPHSIFRHIHLDRLFTDRSPQTTNPSATGTPMPCCTYFSPHLVQFSPQRESIVPFPHVSTPVAFQHLWPSSQMKRLDIYRG</sequence>
<organism evidence="1 2">
    <name type="scientific">Araneus ventricosus</name>
    <name type="common">Orbweaver spider</name>
    <name type="synonym">Epeira ventricosa</name>
    <dbReference type="NCBI Taxonomy" id="182803"/>
    <lineage>
        <taxon>Eukaryota</taxon>
        <taxon>Metazoa</taxon>
        <taxon>Ecdysozoa</taxon>
        <taxon>Arthropoda</taxon>
        <taxon>Chelicerata</taxon>
        <taxon>Arachnida</taxon>
        <taxon>Araneae</taxon>
        <taxon>Araneomorphae</taxon>
        <taxon>Entelegynae</taxon>
        <taxon>Araneoidea</taxon>
        <taxon>Araneidae</taxon>
        <taxon>Araneus</taxon>
    </lineage>
</organism>
<comment type="caution">
    <text evidence="1">The sequence shown here is derived from an EMBL/GenBank/DDBJ whole genome shotgun (WGS) entry which is preliminary data.</text>
</comment>
<dbReference type="Proteomes" id="UP000499080">
    <property type="component" value="Unassembled WGS sequence"/>
</dbReference>
<proteinExistence type="predicted"/>
<keyword evidence="2" id="KW-1185">Reference proteome</keyword>
<evidence type="ECO:0000313" key="2">
    <source>
        <dbReference type="Proteomes" id="UP000499080"/>
    </source>
</evidence>